<name>A0ABT7S239_9LACO</name>
<dbReference type="InterPro" id="IPR006059">
    <property type="entry name" value="SBP"/>
</dbReference>
<dbReference type="Pfam" id="PF13416">
    <property type="entry name" value="SBP_bac_8"/>
    <property type="match status" value="1"/>
</dbReference>
<dbReference type="PANTHER" id="PTHR30061">
    <property type="entry name" value="MALTOSE-BINDING PERIPLASMIC PROTEIN"/>
    <property type="match status" value="1"/>
</dbReference>
<evidence type="ECO:0000256" key="3">
    <source>
        <dbReference type="ARBA" id="ARBA00022729"/>
    </source>
</evidence>
<keyword evidence="5" id="KW-1185">Reference proteome</keyword>
<protein>
    <submittedName>
        <fullName evidence="4">Extracellular solute-binding protein</fullName>
    </submittedName>
</protein>
<feature type="non-terminal residue" evidence="4">
    <location>
        <position position="1"/>
    </location>
</feature>
<organism evidence="4 5">
    <name type="scientific">Leuconostoc falkenbergense</name>
    <dbReference type="NCBI Taxonomy" id="2766470"/>
    <lineage>
        <taxon>Bacteria</taxon>
        <taxon>Bacillati</taxon>
        <taxon>Bacillota</taxon>
        <taxon>Bacilli</taxon>
        <taxon>Lactobacillales</taxon>
        <taxon>Lactobacillaceae</taxon>
        <taxon>Leuconostoc</taxon>
    </lineage>
</organism>
<evidence type="ECO:0000313" key="5">
    <source>
        <dbReference type="Proteomes" id="UP001242903"/>
    </source>
</evidence>
<proteinExistence type="inferred from homology"/>
<dbReference type="PANTHER" id="PTHR30061:SF50">
    <property type="entry name" value="MALTOSE_MALTODEXTRIN-BINDING PERIPLASMIC PROTEIN"/>
    <property type="match status" value="1"/>
</dbReference>
<evidence type="ECO:0000313" key="4">
    <source>
        <dbReference type="EMBL" id="MDM7647645.1"/>
    </source>
</evidence>
<evidence type="ECO:0000256" key="1">
    <source>
        <dbReference type="ARBA" id="ARBA00008520"/>
    </source>
</evidence>
<dbReference type="EMBL" id="JAUCAQ010000069">
    <property type="protein sequence ID" value="MDM7647645.1"/>
    <property type="molecule type" value="Genomic_DNA"/>
</dbReference>
<gene>
    <name evidence="4" type="ORF">QUE93_11710</name>
</gene>
<dbReference type="SUPFAM" id="SSF53850">
    <property type="entry name" value="Periplasmic binding protein-like II"/>
    <property type="match status" value="1"/>
</dbReference>
<keyword evidence="3" id="KW-0732">Signal</keyword>
<keyword evidence="2" id="KW-0813">Transport</keyword>
<evidence type="ECO:0000256" key="2">
    <source>
        <dbReference type="ARBA" id="ARBA00022448"/>
    </source>
</evidence>
<dbReference type="Gene3D" id="3.40.190.10">
    <property type="entry name" value="Periplasmic binding protein-like II"/>
    <property type="match status" value="2"/>
</dbReference>
<dbReference type="Proteomes" id="UP001242903">
    <property type="component" value="Unassembled WGS sequence"/>
</dbReference>
<accession>A0ABT7S239</accession>
<comment type="similarity">
    <text evidence="1">Belongs to the bacterial solute-binding protein 1 family.</text>
</comment>
<sequence>SLLQSGKISATLSGPWSYNDYKKALGDNLGIAPYPTVDLGSGEKQMQAFLGVKLFGVKQDTKQPLAAMKLAKYLSSDKVQKLGFKNSHYIPSSKKVQASQDIQNDALAKAVVDMSKKGYSTPMPKSPAMANFWTSSDALFNDTYKGKISDSQMLPKLTTLVKNASKSVK</sequence>
<dbReference type="RefSeq" id="WP_289457412.1">
    <property type="nucleotide sequence ID" value="NZ_JAUCAQ010000069.1"/>
</dbReference>
<reference evidence="4 5" key="1">
    <citation type="submission" date="2023-06" db="EMBL/GenBank/DDBJ databases">
        <title>Draft Genome Sequences of lactic acid bacteria strains isolated from fermented milk products.</title>
        <authorList>
            <person name="Elcheninov A.G."/>
            <person name="Klyukina A."/>
            <person name="Zayulina K.S."/>
            <person name="Gavirova L.A."/>
            <person name="Shcherbakova P.A."/>
            <person name="Shestakov A.I."/>
            <person name="Kublanov I.V."/>
            <person name="Kochetkova T.V."/>
        </authorList>
    </citation>
    <scope>NUCLEOTIDE SEQUENCE [LARGE SCALE GENOMIC DNA]</scope>
    <source>
        <strain evidence="4 5">TOM.81</strain>
    </source>
</reference>
<comment type="caution">
    <text evidence="4">The sequence shown here is derived from an EMBL/GenBank/DDBJ whole genome shotgun (WGS) entry which is preliminary data.</text>
</comment>